<dbReference type="Proteomes" id="UP000184300">
    <property type="component" value="Unassembled WGS sequence"/>
</dbReference>
<gene>
    <name evidence="7" type="ORF">ASPGLDRAFT_21450</name>
</gene>
<keyword evidence="3" id="KW-0274">FAD</keyword>
<protein>
    <recommendedName>
        <fullName evidence="6">FAD-binding PCMH-type domain-containing protein</fullName>
    </recommendedName>
</protein>
<dbReference type="SUPFAM" id="SSF56176">
    <property type="entry name" value="FAD-binding/transporter-associated domain-like"/>
    <property type="match status" value="1"/>
</dbReference>
<dbReference type="InterPro" id="IPR050416">
    <property type="entry name" value="FAD-linked_Oxidoreductase"/>
</dbReference>
<evidence type="ECO:0000256" key="5">
    <source>
        <dbReference type="SAM" id="SignalP"/>
    </source>
</evidence>
<accession>A0A1L9VZI3</accession>
<feature type="signal peptide" evidence="5">
    <location>
        <begin position="1"/>
        <end position="19"/>
    </location>
</feature>
<dbReference type="OrthoDB" id="2151789at2759"/>
<evidence type="ECO:0000256" key="3">
    <source>
        <dbReference type="ARBA" id="ARBA00022827"/>
    </source>
</evidence>
<dbReference type="GO" id="GO:0016491">
    <property type="term" value="F:oxidoreductase activity"/>
    <property type="evidence" value="ECO:0007669"/>
    <property type="project" value="UniProtKB-KW"/>
</dbReference>
<proteinExistence type="inferred from homology"/>
<dbReference type="PANTHER" id="PTHR42973:SF13">
    <property type="entry name" value="FAD-BINDING PCMH-TYPE DOMAIN-CONTAINING PROTEIN"/>
    <property type="match status" value="1"/>
</dbReference>
<dbReference type="EMBL" id="KV878888">
    <property type="protein sequence ID" value="OJJ89328.1"/>
    <property type="molecule type" value="Genomic_DNA"/>
</dbReference>
<dbReference type="GO" id="GO:0071949">
    <property type="term" value="F:FAD binding"/>
    <property type="evidence" value="ECO:0007669"/>
    <property type="project" value="InterPro"/>
</dbReference>
<evidence type="ECO:0000256" key="1">
    <source>
        <dbReference type="ARBA" id="ARBA00005466"/>
    </source>
</evidence>
<dbReference type="GeneID" id="34459360"/>
<evidence type="ECO:0000256" key="4">
    <source>
        <dbReference type="ARBA" id="ARBA00023002"/>
    </source>
</evidence>
<sequence length="496" mass="53805">MVRILDSVAYFLAVANAAAYDVNQTVPGNCQQACARLSTTLGPALHYPGSDNFTIWDAKQQEVHPACRVEPSSAIDVSKILSILVDHWCYFSVKGGGHSRNPGDSNSVGGVTVDLDRMRNVEVLEKGTRARVGGGANTVQVYAALESRNLSFVGGRVGTVGLGGFTLGGGTSPLSNKYGWALDNVYEYEVVLANSTITTASESHNPDLYFALRGGGNNFGIVTSFTVRTFAQGPVFTSMTSYSANQSEQVLDKVYDLYTDKDLTSDVELGYDLYYTYVSDSDEFILMGTQRYGKPVRNPPVFHAIDQIPTLSRSITISSFSSLVNESTPMGTTRNLFATLSVSPSRSLLSQGLRIFQQEVEAIKTVPGLVPNFICYPLQKNAIAAMKQRGGNALGIERDEPLFIILISTAWSNGSDDSVVEKMTANIVRRVEAAAKDSGVANRYLYINYASAAQADAVFGGYGDENVQRLKEVQRAVDPHGIFASKGLWRGFFKLQ</sequence>
<evidence type="ECO:0000256" key="2">
    <source>
        <dbReference type="ARBA" id="ARBA00022630"/>
    </source>
</evidence>
<organism evidence="7 8">
    <name type="scientific">Aspergillus glaucus CBS 516.65</name>
    <dbReference type="NCBI Taxonomy" id="1160497"/>
    <lineage>
        <taxon>Eukaryota</taxon>
        <taxon>Fungi</taxon>
        <taxon>Dikarya</taxon>
        <taxon>Ascomycota</taxon>
        <taxon>Pezizomycotina</taxon>
        <taxon>Eurotiomycetes</taxon>
        <taxon>Eurotiomycetidae</taxon>
        <taxon>Eurotiales</taxon>
        <taxon>Aspergillaceae</taxon>
        <taxon>Aspergillus</taxon>
        <taxon>Aspergillus subgen. Aspergillus</taxon>
    </lineage>
</organism>
<evidence type="ECO:0000259" key="6">
    <source>
        <dbReference type="PROSITE" id="PS51387"/>
    </source>
</evidence>
<dbReference type="RefSeq" id="XP_022405990.1">
    <property type="nucleotide sequence ID" value="XM_022543099.1"/>
</dbReference>
<dbReference type="Gene3D" id="3.40.462.20">
    <property type="match status" value="1"/>
</dbReference>
<keyword evidence="2" id="KW-0285">Flavoprotein</keyword>
<dbReference type="PROSITE" id="PS51387">
    <property type="entry name" value="FAD_PCMH"/>
    <property type="match status" value="1"/>
</dbReference>
<reference evidence="8" key="1">
    <citation type="journal article" date="2017" name="Genome Biol.">
        <title>Comparative genomics reveals high biological diversity and specific adaptations in the industrially and medically important fungal genus Aspergillus.</title>
        <authorList>
            <person name="de Vries R.P."/>
            <person name="Riley R."/>
            <person name="Wiebenga A."/>
            <person name="Aguilar-Osorio G."/>
            <person name="Amillis S."/>
            <person name="Uchima C.A."/>
            <person name="Anderluh G."/>
            <person name="Asadollahi M."/>
            <person name="Askin M."/>
            <person name="Barry K."/>
            <person name="Battaglia E."/>
            <person name="Bayram O."/>
            <person name="Benocci T."/>
            <person name="Braus-Stromeyer S.A."/>
            <person name="Caldana C."/>
            <person name="Canovas D."/>
            <person name="Cerqueira G.C."/>
            <person name="Chen F."/>
            <person name="Chen W."/>
            <person name="Choi C."/>
            <person name="Clum A."/>
            <person name="Dos Santos R.A."/>
            <person name="Damasio A.R."/>
            <person name="Diallinas G."/>
            <person name="Emri T."/>
            <person name="Fekete E."/>
            <person name="Flipphi M."/>
            <person name="Freyberg S."/>
            <person name="Gallo A."/>
            <person name="Gournas C."/>
            <person name="Habgood R."/>
            <person name="Hainaut M."/>
            <person name="Harispe M.L."/>
            <person name="Henrissat B."/>
            <person name="Hilden K.S."/>
            <person name="Hope R."/>
            <person name="Hossain A."/>
            <person name="Karabika E."/>
            <person name="Karaffa L."/>
            <person name="Karanyi Z."/>
            <person name="Krasevec N."/>
            <person name="Kuo A."/>
            <person name="Kusch H."/>
            <person name="LaButti K."/>
            <person name="Lagendijk E.L."/>
            <person name="Lapidus A."/>
            <person name="Levasseur A."/>
            <person name="Lindquist E."/>
            <person name="Lipzen A."/>
            <person name="Logrieco A.F."/>
            <person name="MacCabe A."/>
            <person name="Maekelae M.R."/>
            <person name="Malavazi I."/>
            <person name="Melin P."/>
            <person name="Meyer V."/>
            <person name="Mielnichuk N."/>
            <person name="Miskei M."/>
            <person name="Molnar A.P."/>
            <person name="Mule G."/>
            <person name="Ngan C.Y."/>
            <person name="Orejas M."/>
            <person name="Orosz E."/>
            <person name="Ouedraogo J.P."/>
            <person name="Overkamp K.M."/>
            <person name="Park H.-S."/>
            <person name="Perrone G."/>
            <person name="Piumi F."/>
            <person name="Punt P.J."/>
            <person name="Ram A.F."/>
            <person name="Ramon A."/>
            <person name="Rauscher S."/>
            <person name="Record E."/>
            <person name="Riano-Pachon D.M."/>
            <person name="Robert V."/>
            <person name="Roehrig J."/>
            <person name="Ruller R."/>
            <person name="Salamov A."/>
            <person name="Salih N.S."/>
            <person name="Samson R.A."/>
            <person name="Sandor E."/>
            <person name="Sanguinetti M."/>
            <person name="Schuetze T."/>
            <person name="Sepcic K."/>
            <person name="Shelest E."/>
            <person name="Sherlock G."/>
            <person name="Sophianopoulou V."/>
            <person name="Squina F.M."/>
            <person name="Sun H."/>
            <person name="Susca A."/>
            <person name="Todd R.B."/>
            <person name="Tsang A."/>
            <person name="Unkles S.E."/>
            <person name="van de Wiele N."/>
            <person name="van Rossen-Uffink D."/>
            <person name="Oliveira J.V."/>
            <person name="Vesth T.C."/>
            <person name="Visser J."/>
            <person name="Yu J.-H."/>
            <person name="Zhou M."/>
            <person name="Andersen M.R."/>
            <person name="Archer D.B."/>
            <person name="Baker S.E."/>
            <person name="Benoit I."/>
            <person name="Brakhage A.A."/>
            <person name="Braus G.H."/>
            <person name="Fischer R."/>
            <person name="Frisvad J.C."/>
            <person name="Goldman G.H."/>
            <person name="Houbraken J."/>
            <person name="Oakley B."/>
            <person name="Pocsi I."/>
            <person name="Scazzocchio C."/>
            <person name="Seiboth B."/>
            <person name="vanKuyk P.A."/>
            <person name="Wortman J."/>
            <person name="Dyer P.S."/>
            <person name="Grigoriev I.V."/>
        </authorList>
    </citation>
    <scope>NUCLEOTIDE SEQUENCE [LARGE SCALE GENOMIC DNA]</scope>
    <source>
        <strain evidence="8">CBS 516.65</strain>
    </source>
</reference>
<keyword evidence="4" id="KW-0560">Oxidoreductase</keyword>
<dbReference type="InterPro" id="IPR036318">
    <property type="entry name" value="FAD-bd_PCMH-like_sf"/>
</dbReference>
<dbReference type="InterPro" id="IPR016169">
    <property type="entry name" value="FAD-bd_PCMH_sub2"/>
</dbReference>
<dbReference type="Gene3D" id="3.30.465.10">
    <property type="match status" value="2"/>
</dbReference>
<dbReference type="AlphaFoldDB" id="A0A1L9VZI3"/>
<evidence type="ECO:0000313" key="7">
    <source>
        <dbReference type="EMBL" id="OJJ89328.1"/>
    </source>
</evidence>
<name>A0A1L9VZI3_ASPGL</name>
<dbReference type="Pfam" id="PF01565">
    <property type="entry name" value="FAD_binding_4"/>
    <property type="match status" value="1"/>
</dbReference>
<dbReference type="VEuPathDB" id="FungiDB:ASPGLDRAFT_21450"/>
<comment type="similarity">
    <text evidence="1">Belongs to the oxygen-dependent FAD-linked oxidoreductase family.</text>
</comment>
<dbReference type="PANTHER" id="PTHR42973">
    <property type="entry name" value="BINDING OXIDOREDUCTASE, PUTATIVE (AFU_ORTHOLOGUE AFUA_1G17690)-RELATED"/>
    <property type="match status" value="1"/>
</dbReference>
<keyword evidence="8" id="KW-1185">Reference proteome</keyword>
<evidence type="ECO:0000313" key="8">
    <source>
        <dbReference type="Proteomes" id="UP000184300"/>
    </source>
</evidence>
<dbReference type="InterPro" id="IPR006094">
    <property type="entry name" value="Oxid_FAD_bind_N"/>
</dbReference>
<keyword evidence="5" id="KW-0732">Signal</keyword>
<feature type="chain" id="PRO_5013064124" description="FAD-binding PCMH-type domain-containing protein" evidence="5">
    <location>
        <begin position="20"/>
        <end position="496"/>
    </location>
</feature>
<dbReference type="STRING" id="1160497.A0A1L9VZI3"/>
<dbReference type="InterPro" id="IPR016166">
    <property type="entry name" value="FAD-bd_PCMH"/>
</dbReference>
<feature type="domain" description="FAD-binding PCMH-type" evidence="6">
    <location>
        <begin position="61"/>
        <end position="232"/>
    </location>
</feature>